<dbReference type="GO" id="GO:0003677">
    <property type="term" value="F:DNA binding"/>
    <property type="evidence" value="ECO:0007669"/>
    <property type="project" value="InterPro"/>
</dbReference>
<comment type="cofactor">
    <cofactor evidence="1">
        <name>Zn(2+)</name>
        <dbReference type="ChEBI" id="CHEBI:29105"/>
    </cofactor>
</comment>
<evidence type="ECO:0000256" key="7">
    <source>
        <dbReference type="ARBA" id="ARBA00023204"/>
    </source>
</evidence>
<dbReference type="InterPro" id="IPR013022">
    <property type="entry name" value="Xyl_isomerase-like_TIM-brl"/>
</dbReference>
<dbReference type="GO" id="GO:0003906">
    <property type="term" value="F:DNA-(apurinic or apyrimidinic site) endonuclease activity"/>
    <property type="evidence" value="ECO:0007669"/>
    <property type="project" value="TreeGrafter"/>
</dbReference>
<dbReference type="GO" id="GO:0005739">
    <property type="term" value="C:mitochondrion"/>
    <property type="evidence" value="ECO:0007669"/>
    <property type="project" value="TreeGrafter"/>
</dbReference>
<dbReference type="AlphaFoldDB" id="A0AAV7A4S5"/>
<dbReference type="GO" id="GO:0008270">
    <property type="term" value="F:zinc ion binding"/>
    <property type="evidence" value="ECO:0007669"/>
    <property type="project" value="InterPro"/>
</dbReference>
<dbReference type="GO" id="GO:0006284">
    <property type="term" value="P:base-excision repair"/>
    <property type="evidence" value="ECO:0007669"/>
    <property type="project" value="TreeGrafter"/>
</dbReference>
<evidence type="ECO:0000256" key="2">
    <source>
        <dbReference type="ARBA" id="ARBA00005340"/>
    </source>
</evidence>
<keyword evidence="5" id="KW-0378">Hydrolase</keyword>
<feature type="compositionally biased region" description="Basic and acidic residues" evidence="8">
    <location>
        <begin position="102"/>
        <end position="113"/>
    </location>
</feature>
<evidence type="ECO:0000256" key="1">
    <source>
        <dbReference type="ARBA" id="ARBA00001947"/>
    </source>
</evidence>
<dbReference type="PROSITE" id="PS51432">
    <property type="entry name" value="AP_NUCLEASE_F2_4"/>
    <property type="match status" value="1"/>
</dbReference>
<gene>
    <name evidence="10" type="ORF">GDO81_018119</name>
</gene>
<dbReference type="PANTHER" id="PTHR21445:SF0">
    <property type="entry name" value="APURINIC-APYRIMIDINIC ENDONUCLEASE"/>
    <property type="match status" value="1"/>
</dbReference>
<accession>A0AAV7A4S5</accession>
<evidence type="ECO:0000259" key="9">
    <source>
        <dbReference type="Pfam" id="PF01261"/>
    </source>
</evidence>
<dbReference type="Proteomes" id="UP000824782">
    <property type="component" value="Unassembled WGS sequence"/>
</dbReference>
<dbReference type="InterPro" id="IPR001719">
    <property type="entry name" value="AP_endonuc_2"/>
</dbReference>
<evidence type="ECO:0000256" key="3">
    <source>
        <dbReference type="ARBA" id="ARBA00022723"/>
    </source>
</evidence>
<dbReference type="EMBL" id="WNYA01000009">
    <property type="protein sequence ID" value="KAG8556576.1"/>
    <property type="molecule type" value="Genomic_DNA"/>
</dbReference>
<keyword evidence="4" id="KW-0227">DNA damage</keyword>
<keyword evidence="11" id="KW-1185">Reference proteome</keyword>
<sequence length="406" mass="45712">MDGQEEARGSTAQEPKSNLLGGSKVKRRTKKHENPGSDDRLEPQKQKTMKKEPARKSRTRNKEEKPDYYQSQIMDGKDGSMASQALKKEVPDGEKVKRRKRKDENIESDPDKKQKSKSKVSTKKVQKPDTDTATDTKPETEEFQNETYNTKKKIVKKPKNTKKVKEEEDVSETAPRPLHPSVGSHKFVGAHVSIQGGLWNAALEAKRIGAKAFGLFLRSQRSWNSKPLDEEVAEKFRRTCDDLGFGSRYILPHSPYLMNLGSPKPVLENMSCQGSTVGGRFEELRGIIDHINDKSRIGVCLDTCHAFAAGHNLSEKTGLQNMLDEFDKIVGLSYLKALHLNDSKGEVGCRLDRHENIGRGYIGVEGFRKVMNEPRFNEIPMILETPASSGFEDFSTEIDLLYSLCE</sequence>
<dbReference type="SMART" id="SM00518">
    <property type="entry name" value="AP2Ec"/>
    <property type="match status" value="1"/>
</dbReference>
<evidence type="ECO:0000256" key="4">
    <source>
        <dbReference type="ARBA" id="ARBA00022763"/>
    </source>
</evidence>
<keyword evidence="6" id="KW-0862">Zinc</keyword>
<feature type="compositionally biased region" description="Basic and acidic residues" evidence="8">
    <location>
        <begin position="32"/>
        <end position="67"/>
    </location>
</feature>
<evidence type="ECO:0000256" key="8">
    <source>
        <dbReference type="SAM" id="MobiDB-lite"/>
    </source>
</evidence>
<feature type="domain" description="Xylose isomerase-like TIM barrel" evidence="9">
    <location>
        <begin position="266"/>
        <end position="399"/>
    </location>
</feature>
<dbReference type="EMBL" id="WNYA01000009">
    <property type="protein sequence ID" value="KAG8556577.1"/>
    <property type="molecule type" value="Genomic_DNA"/>
</dbReference>
<evidence type="ECO:0000256" key="5">
    <source>
        <dbReference type="ARBA" id="ARBA00022801"/>
    </source>
</evidence>
<dbReference type="PROSITE" id="PS00729">
    <property type="entry name" value="AP_NUCLEASE_F2_1"/>
    <property type="match status" value="1"/>
</dbReference>
<organism evidence="10 11">
    <name type="scientific">Engystomops pustulosus</name>
    <name type="common">Tungara frog</name>
    <name type="synonym">Physalaemus pustulosus</name>
    <dbReference type="NCBI Taxonomy" id="76066"/>
    <lineage>
        <taxon>Eukaryota</taxon>
        <taxon>Metazoa</taxon>
        <taxon>Chordata</taxon>
        <taxon>Craniata</taxon>
        <taxon>Vertebrata</taxon>
        <taxon>Euteleostomi</taxon>
        <taxon>Amphibia</taxon>
        <taxon>Batrachia</taxon>
        <taxon>Anura</taxon>
        <taxon>Neobatrachia</taxon>
        <taxon>Hyloidea</taxon>
        <taxon>Leptodactylidae</taxon>
        <taxon>Leiuperinae</taxon>
        <taxon>Engystomops</taxon>
    </lineage>
</organism>
<evidence type="ECO:0000313" key="11">
    <source>
        <dbReference type="Proteomes" id="UP000824782"/>
    </source>
</evidence>
<feature type="region of interest" description="Disordered" evidence="8">
    <location>
        <begin position="1"/>
        <end position="182"/>
    </location>
</feature>
<dbReference type="GO" id="GO:0008081">
    <property type="term" value="F:phosphoric diester hydrolase activity"/>
    <property type="evidence" value="ECO:0007669"/>
    <property type="project" value="TreeGrafter"/>
</dbReference>
<proteinExistence type="inferred from homology"/>
<dbReference type="InterPro" id="IPR018246">
    <property type="entry name" value="AP_endonuc_F2_Zn_BS"/>
</dbReference>
<feature type="compositionally biased region" description="Basic and acidic residues" evidence="8">
    <location>
        <begin position="86"/>
        <end position="95"/>
    </location>
</feature>
<feature type="compositionally biased region" description="Basic residues" evidence="8">
    <location>
        <begin position="150"/>
        <end position="162"/>
    </location>
</feature>
<comment type="similarity">
    <text evidence="2">Belongs to the AP endonuclease 2 family.</text>
</comment>
<dbReference type="InterPro" id="IPR036237">
    <property type="entry name" value="Xyl_isomerase-like_sf"/>
</dbReference>
<dbReference type="NCBIfam" id="TIGR00587">
    <property type="entry name" value="nfo"/>
    <property type="match status" value="1"/>
</dbReference>
<feature type="compositionally biased region" description="Basic and acidic residues" evidence="8">
    <location>
        <begin position="126"/>
        <end position="140"/>
    </location>
</feature>
<dbReference type="Gene3D" id="3.20.20.150">
    <property type="entry name" value="Divalent-metal-dependent TIM barrel enzymes"/>
    <property type="match status" value="2"/>
</dbReference>
<protein>
    <recommendedName>
        <fullName evidence="9">Xylose isomerase-like TIM barrel domain-containing protein</fullName>
    </recommendedName>
</protein>
<dbReference type="CDD" id="cd00019">
    <property type="entry name" value="AP2Ec"/>
    <property type="match status" value="1"/>
</dbReference>
<comment type="caution">
    <text evidence="10">The sequence shown here is derived from an EMBL/GenBank/DDBJ whole genome shotgun (WGS) entry which is preliminary data.</text>
</comment>
<evidence type="ECO:0000313" key="10">
    <source>
        <dbReference type="EMBL" id="KAG8556576.1"/>
    </source>
</evidence>
<name>A0AAV7A4S5_ENGPU</name>
<dbReference type="Pfam" id="PF01261">
    <property type="entry name" value="AP_endonuc_2"/>
    <property type="match status" value="1"/>
</dbReference>
<keyword evidence="3" id="KW-0479">Metal-binding</keyword>
<dbReference type="PROSITE" id="PS00730">
    <property type="entry name" value="AP_NUCLEASE_F2_2"/>
    <property type="match status" value="1"/>
</dbReference>
<dbReference type="GO" id="GO:0005634">
    <property type="term" value="C:nucleus"/>
    <property type="evidence" value="ECO:0007669"/>
    <property type="project" value="TreeGrafter"/>
</dbReference>
<reference evidence="10" key="1">
    <citation type="thesis" date="2020" institute="ProQuest LLC" country="789 East Eisenhower Parkway, Ann Arbor, MI, USA">
        <title>Comparative Genomics and Chromosome Evolution.</title>
        <authorList>
            <person name="Mudd A.B."/>
        </authorList>
    </citation>
    <scope>NUCLEOTIDE SEQUENCE</scope>
    <source>
        <strain evidence="10">237g6f4</strain>
        <tissue evidence="10">Blood</tissue>
    </source>
</reference>
<dbReference type="SUPFAM" id="SSF51658">
    <property type="entry name" value="Xylose isomerase-like"/>
    <property type="match status" value="1"/>
</dbReference>
<keyword evidence="7" id="KW-0234">DNA repair</keyword>
<evidence type="ECO:0000256" key="6">
    <source>
        <dbReference type="ARBA" id="ARBA00022833"/>
    </source>
</evidence>
<dbReference type="PANTHER" id="PTHR21445">
    <property type="entry name" value="ENDONUCLEASE IV ENDODEOXYRIBONUCLEASE IV"/>
    <property type="match status" value="1"/>
</dbReference>
<feature type="compositionally biased region" description="Basic residues" evidence="8">
    <location>
        <begin position="114"/>
        <end position="125"/>
    </location>
</feature>
<dbReference type="PROSITE" id="PS00731">
    <property type="entry name" value="AP_NUCLEASE_F2_3"/>
    <property type="match status" value="1"/>
</dbReference>